<accession>A0A7G5B8G3</accession>
<sequence>MSNYAVTIQKQYANSPVLTGLLAFMDQWLNPEKFTVDFLSWVWDINTAQGFGLDIWGRILGLSRYLKVVPTPGNNMGWNTAPTTGQTNWKPWSVAPFWSGTQLANGTYALDDTNYRNLLLIKAAANIAASDAKSINFLMRQLFGSTGTAFVGDDLDMTCNYFFFFTPTPVQKAIIEGGFLPRPAGVLVRYIYMTRTYSPFGFREMNSGFLSNVVKPWSIPGSPFYNGNPTG</sequence>
<dbReference type="Proteomes" id="UP000515230">
    <property type="component" value="Segment"/>
</dbReference>
<gene>
    <name evidence="1" type="ORF">2B_00013</name>
</gene>
<dbReference type="InterPro" id="IPR021283">
    <property type="entry name" value="Phage_Wedge1"/>
</dbReference>
<evidence type="ECO:0000313" key="1">
    <source>
        <dbReference type="EMBL" id="QMV32586.1"/>
    </source>
</evidence>
<evidence type="ECO:0000313" key="2">
    <source>
        <dbReference type="Proteomes" id="UP000515230"/>
    </source>
</evidence>
<proteinExistence type="predicted"/>
<name>A0A7G5B8G3_9CAUD</name>
<keyword evidence="2" id="KW-1185">Reference proteome</keyword>
<evidence type="ECO:0008006" key="3">
    <source>
        <dbReference type="Google" id="ProtNLM"/>
    </source>
</evidence>
<dbReference type="Pfam" id="PF11041">
    <property type="entry name" value="Phage_Wedge1"/>
    <property type="match status" value="1"/>
</dbReference>
<organism evidence="1 2">
    <name type="scientific">Ralstonia phage Bakoly</name>
    <dbReference type="NCBI Taxonomy" id="2759709"/>
    <lineage>
        <taxon>Viruses</taxon>
        <taxon>Duplodnaviria</taxon>
        <taxon>Heunggongvirae</taxon>
        <taxon>Uroviricota</taxon>
        <taxon>Caudoviricetes</taxon>
        <taxon>Bakolyvirus</taxon>
        <taxon>Bakolyvirus bakoly</taxon>
    </lineage>
</organism>
<dbReference type="EMBL" id="MT740729">
    <property type="protein sequence ID" value="QMV32586.1"/>
    <property type="molecule type" value="Genomic_DNA"/>
</dbReference>
<reference evidence="1 2" key="1">
    <citation type="submission" date="2020-07" db="EMBL/GenBank/DDBJ databases">
        <title>Ralstonia phages.</title>
        <authorList>
            <person name="Trotereau A."/>
            <person name="Boyer C."/>
            <person name="Torres-Barcelo C."/>
        </authorList>
    </citation>
    <scope>NUCLEOTIDE SEQUENCE [LARGE SCALE GENOMIC DNA]</scope>
</reference>
<protein>
    <recommendedName>
        <fullName evidence="3">DUF2612 domain-containing protein</fullName>
    </recommendedName>
</protein>